<organism evidence="1 2">
    <name type="scientific">Rhododendron simsii</name>
    <name type="common">Sims's rhododendron</name>
    <dbReference type="NCBI Taxonomy" id="118357"/>
    <lineage>
        <taxon>Eukaryota</taxon>
        <taxon>Viridiplantae</taxon>
        <taxon>Streptophyta</taxon>
        <taxon>Embryophyta</taxon>
        <taxon>Tracheophyta</taxon>
        <taxon>Spermatophyta</taxon>
        <taxon>Magnoliopsida</taxon>
        <taxon>eudicotyledons</taxon>
        <taxon>Gunneridae</taxon>
        <taxon>Pentapetalae</taxon>
        <taxon>asterids</taxon>
        <taxon>Ericales</taxon>
        <taxon>Ericaceae</taxon>
        <taxon>Ericoideae</taxon>
        <taxon>Rhodoreae</taxon>
        <taxon>Rhododendron</taxon>
    </lineage>
</organism>
<name>A0A834G6C6_RHOSS</name>
<gene>
    <name evidence="1" type="ORF">RHSIM_Rhsim13G0209900</name>
</gene>
<evidence type="ECO:0000313" key="1">
    <source>
        <dbReference type="EMBL" id="KAF7120693.1"/>
    </source>
</evidence>
<dbReference type="EMBL" id="WJXA01000013">
    <property type="protein sequence ID" value="KAF7120693.1"/>
    <property type="molecule type" value="Genomic_DNA"/>
</dbReference>
<proteinExistence type="predicted"/>
<sequence>MSKSPSLLAYAPAGPLLYSINFSENSTTDCPKSSLWRHKKGNFCRRCRVDLFGDQDNDELAWPAGTHCVQDKVAMDSELYHLRCSRLSCLHAWRASLRST</sequence>
<protein>
    <submittedName>
        <fullName evidence="1">Uncharacterized protein</fullName>
    </submittedName>
</protein>
<dbReference type="Proteomes" id="UP000626092">
    <property type="component" value="Unassembled WGS sequence"/>
</dbReference>
<comment type="caution">
    <text evidence="1">The sequence shown here is derived from an EMBL/GenBank/DDBJ whole genome shotgun (WGS) entry which is preliminary data.</text>
</comment>
<dbReference type="AlphaFoldDB" id="A0A834G6C6"/>
<dbReference type="OrthoDB" id="1746520at2759"/>
<reference evidence="1" key="1">
    <citation type="submission" date="2019-11" db="EMBL/GenBank/DDBJ databases">
        <authorList>
            <person name="Liu Y."/>
            <person name="Hou J."/>
            <person name="Li T.-Q."/>
            <person name="Guan C.-H."/>
            <person name="Wu X."/>
            <person name="Wu H.-Z."/>
            <person name="Ling F."/>
            <person name="Zhang R."/>
            <person name="Shi X.-G."/>
            <person name="Ren J.-P."/>
            <person name="Chen E.-F."/>
            <person name="Sun J.-M."/>
        </authorList>
    </citation>
    <scope>NUCLEOTIDE SEQUENCE</scope>
    <source>
        <strain evidence="1">Adult_tree_wgs_1</strain>
        <tissue evidence="1">Leaves</tissue>
    </source>
</reference>
<accession>A0A834G6C6</accession>
<evidence type="ECO:0000313" key="2">
    <source>
        <dbReference type="Proteomes" id="UP000626092"/>
    </source>
</evidence>
<keyword evidence="2" id="KW-1185">Reference proteome</keyword>